<evidence type="ECO:0000256" key="9">
    <source>
        <dbReference type="RuleBase" id="RU003660"/>
    </source>
</evidence>
<evidence type="ECO:0000256" key="7">
    <source>
        <dbReference type="ARBA" id="ARBA00046740"/>
    </source>
</evidence>
<sequence length="131" mass="14675">MSMHDPVADMLTRIRNGQQAKHQSVTLNSSKLKEEIARVLKEEGYILDYDVQLLENNIKTITLQLKYYHGKPVIERILRISRPGLRIYKSFKDLPSIPGFGVAILSTSKGVMTHIAAKRQGVGGEVLCEVA</sequence>
<dbReference type="FunFam" id="3.30.1490.10:FF:000001">
    <property type="entry name" value="30S ribosomal protein S8"/>
    <property type="match status" value="1"/>
</dbReference>
<dbReference type="HAMAP" id="MF_01302_B">
    <property type="entry name" value="Ribosomal_uS8_B"/>
    <property type="match status" value="1"/>
</dbReference>
<dbReference type="GO" id="GO:0019843">
    <property type="term" value="F:rRNA binding"/>
    <property type="evidence" value="ECO:0007669"/>
    <property type="project" value="UniProtKB-UniRule"/>
</dbReference>
<dbReference type="GO" id="GO:0005737">
    <property type="term" value="C:cytoplasm"/>
    <property type="evidence" value="ECO:0007669"/>
    <property type="project" value="UniProtKB-ARBA"/>
</dbReference>
<dbReference type="InterPro" id="IPR000630">
    <property type="entry name" value="Ribosomal_uS8"/>
</dbReference>
<dbReference type="InterPro" id="IPR047863">
    <property type="entry name" value="Ribosomal_uS8_CS"/>
</dbReference>
<dbReference type="GO" id="GO:1990904">
    <property type="term" value="C:ribonucleoprotein complex"/>
    <property type="evidence" value="ECO:0007669"/>
    <property type="project" value="UniProtKB-KW"/>
</dbReference>
<proteinExistence type="inferred from homology"/>
<dbReference type="OrthoDB" id="9802617at2"/>
<protein>
    <recommendedName>
        <fullName evidence="6 8">Small ribosomal subunit protein uS8</fullName>
    </recommendedName>
</protein>
<keyword evidence="4 8" id="KW-0689">Ribosomal protein</keyword>
<dbReference type="InterPro" id="IPR035987">
    <property type="entry name" value="Ribosomal_uS8_sf"/>
</dbReference>
<gene>
    <name evidence="8 10" type="primary">rpsH</name>
    <name evidence="10" type="ORF">clem_13380</name>
</gene>
<evidence type="ECO:0000256" key="2">
    <source>
        <dbReference type="ARBA" id="ARBA00022730"/>
    </source>
</evidence>
<keyword evidence="2 8" id="KW-0699">rRNA-binding</keyword>
<evidence type="ECO:0000256" key="8">
    <source>
        <dbReference type="HAMAP-Rule" id="MF_01302"/>
    </source>
</evidence>
<comment type="similarity">
    <text evidence="1 8 9">Belongs to the universal ribosomal protein uS8 family.</text>
</comment>
<dbReference type="GO" id="GO:0006412">
    <property type="term" value="P:translation"/>
    <property type="evidence" value="ECO:0007669"/>
    <property type="project" value="UniProtKB-UniRule"/>
</dbReference>
<organism evidence="10 11">
    <name type="scientific">Legionella clemsonensis</name>
    <dbReference type="NCBI Taxonomy" id="1867846"/>
    <lineage>
        <taxon>Bacteria</taxon>
        <taxon>Pseudomonadati</taxon>
        <taxon>Pseudomonadota</taxon>
        <taxon>Gammaproteobacteria</taxon>
        <taxon>Legionellales</taxon>
        <taxon>Legionellaceae</taxon>
        <taxon>Legionella</taxon>
    </lineage>
</organism>
<evidence type="ECO:0000256" key="4">
    <source>
        <dbReference type="ARBA" id="ARBA00022980"/>
    </source>
</evidence>
<reference evidence="11" key="1">
    <citation type="submission" date="2016-07" db="EMBL/GenBank/DDBJ databases">
        <authorList>
            <person name="Florea S."/>
            <person name="Webb J.S."/>
            <person name="Jaromczyk J."/>
            <person name="Schardl C.L."/>
        </authorList>
    </citation>
    <scope>NUCLEOTIDE SEQUENCE [LARGE SCALE GENOMIC DNA]</scope>
    <source>
        <strain evidence="11">CDC-D5610</strain>
    </source>
</reference>
<evidence type="ECO:0000313" key="10">
    <source>
        <dbReference type="EMBL" id="ASQ47209.1"/>
    </source>
</evidence>
<evidence type="ECO:0000256" key="1">
    <source>
        <dbReference type="ARBA" id="ARBA00006471"/>
    </source>
</evidence>
<dbReference type="FunFam" id="3.30.1370.30:FF:000002">
    <property type="entry name" value="30S ribosomal protein S8"/>
    <property type="match status" value="1"/>
</dbReference>
<dbReference type="Proteomes" id="UP000201728">
    <property type="component" value="Chromosome"/>
</dbReference>
<accession>A0A222P5V0</accession>
<dbReference type="AlphaFoldDB" id="A0A222P5V0"/>
<keyword evidence="3 8" id="KW-0694">RNA-binding</keyword>
<dbReference type="Pfam" id="PF00410">
    <property type="entry name" value="Ribosomal_S8"/>
    <property type="match status" value="1"/>
</dbReference>
<dbReference type="KEGG" id="lcd:clem_13380"/>
<dbReference type="EMBL" id="CP016397">
    <property type="protein sequence ID" value="ASQ47209.1"/>
    <property type="molecule type" value="Genomic_DNA"/>
</dbReference>
<dbReference type="Gene3D" id="3.30.1370.30">
    <property type="match status" value="1"/>
</dbReference>
<dbReference type="RefSeq" id="WP_094091974.1">
    <property type="nucleotide sequence ID" value="NZ_CP016397.1"/>
</dbReference>
<comment type="subunit">
    <text evidence="7 8">Part of the 30S ribosomal subunit. Contacts proteins S5 and S12.</text>
</comment>
<dbReference type="GO" id="GO:0003735">
    <property type="term" value="F:structural constituent of ribosome"/>
    <property type="evidence" value="ECO:0007669"/>
    <property type="project" value="InterPro"/>
</dbReference>
<name>A0A222P5V0_9GAMM</name>
<dbReference type="Gene3D" id="3.30.1490.10">
    <property type="match status" value="1"/>
</dbReference>
<dbReference type="NCBIfam" id="NF001109">
    <property type="entry name" value="PRK00136.1"/>
    <property type="match status" value="1"/>
</dbReference>
<dbReference type="PROSITE" id="PS00053">
    <property type="entry name" value="RIBOSOMAL_S8"/>
    <property type="match status" value="1"/>
</dbReference>
<dbReference type="PANTHER" id="PTHR11758">
    <property type="entry name" value="40S RIBOSOMAL PROTEIN S15A"/>
    <property type="match status" value="1"/>
</dbReference>
<comment type="function">
    <text evidence="8">One of the primary rRNA binding proteins, it binds directly to 16S rRNA central domain where it helps coordinate assembly of the platform of the 30S subunit.</text>
</comment>
<keyword evidence="5 8" id="KW-0687">Ribonucleoprotein</keyword>
<keyword evidence="11" id="KW-1185">Reference proteome</keyword>
<dbReference type="GO" id="GO:0005840">
    <property type="term" value="C:ribosome"/>
    <property type="evidence" value="ECO:0007669"/>
    <property type="project" value="UniProtKB-KW"/>
</dbReference>
<evidence type="ECO:0000256" key="3">
    <source>
        <dbReference type="ARBA" id="ARBA00022884"/>
    </source>
</evidence>
<evidence type="ECO:0000256" key="5">
    <source>
        <dbReference type="ARBA" id="ARBA00023274"/>
    </source>
</evidence>
<dbReference type="SUPFAM" id="SSF56047">
    <property type="entry name" value="Ribosomal protein S8"/>
    <property type="match status" value="1"/>
</dbReference>
<evidence type="ECO:0000256" key="6">
    <source>
        <dbReference type="ARBA" id="ARBA00035258"/>
    </source>
</evidence>
<evidence type="ECO:0000313" key="11">
    <source>
        <dbReference type="Proteomes" id="UP000201728"/>
    </source>
</evidence>